<evidence type="ECO:0000256" key="5">
    <source>
        <dbReference type="ARBA" id="ARBA00023315"/>
    </source>
</evidence>
<dbReference type="PROSITE" id="PS51191">
    <property type="entry name" value="FEMABX"/>
    <property type="match status" value="1"/>
</dbReference>
<dbReference type="Gene3D" id="3.40.630.30">
    <property type="match status" value="2"/>
</dbReference>
<sequence>MNTSTNITIQEITDREQWNAFVSQQQYVHLMQSYEWGELNQYLKARVYRLGALSNGQLIGVMQLHVVAIPLPVLHLNYLYCIRGPVLEAPDSPALPALVKHAQGIARKERAIVLRIDPNIPDDDTQVEDWLNAFKKLGFKTNTHTGVSRRSWVLDVRPDPETLLANFKMTWRQNVRSSQRKGVTIREATTDADFDTYYNILSVTGERDDFFIHSKDYHKEMFTRYQKRGQAVLFLAEHDGEAIATKMLIKMGDWCWDMFGGSTNSKRNLKATYLIQYHCFLWARENGCSFFDFRAIPNILKPGEEMWGVYEFKKGFDGFSRLVINTQDYIYNPILYKAWNKLIDIRRARRQKERSQLELERVARDKIRTRPQALNPQSLHQPNLHRQKSQKSKQVNNVRWLFLI</sequence>
<dbReference type="InterPro" id="IPR003447">
    <property type="entry name" value="FEMABX"/>
</dbReference>
<dbReference type="GO" id="GO:0008360">
    <property type="term" value="P:regulation of cell shape"/>
    <property type="evidence" value="ECO:0007669"/>
    <property type="project" value="UniProtKB-KW"/>
</dbReference>
<keyword evidence="2" id="KW-0808">Transferase</keyword>
<reference evidence="8 9" key="1">
    <citation type="submission" date="2019-10" db="EMBL/GenBank/DDBJ databases">
        <title>Dictyobacter vulcani sp. nov., within the class Ktedonobacteria, isolated from soil of volcanic Mt. Zao.</title>
        <authorList>
            <person name="Zheng Y."/>
            <person name="Wang C.M."/>
            <person name="Sakai Y."/>
            <person name="Abe K."/>
            <person name="Yokota A."/>
            <person name="Yabe S."/>
        </authorList>
    </citation>
    <scope>NUCLEOTIDE SEQUENCE [LARGE SCALE GENOMIC DNA]</scope>
    <source>
        <strain evidence="8 9">W12</strain>
    </source>
</reference>
<dbReference type="Pfam" id="PF02388">
    <property type="entry name" value="FemAB"/>
    <property type="match status" value="2"/>
</dbReference>
<keyword evidence="3" id="KW-0133">Cell shape</keyword>
<dbReference type="Proteomes" id="UP000326912">
    <property type="component" value="Unassembled WGS sequence"/>
</dbReference>
<evidence type="ECO:0000256" key="2">
    <source>
        <dbReference type="ARBA" id="ARBA00022679"/>
    </source>
</evidence>
<evidence type="ECO:0000256" key="6">
    <source>
        <dbReference type="ARBA" id="ARBA00023316"/>
    </source>
</evidence>
<feature type="region of interest" description="Disordered" evidence="7">
    <location>
        <begin position="371"/>
        <end position="392"/>
    </location>
</feature>
<dbReference type="GO" id="GO:0016755">
    <property type="term" value="F:aminoacyltransferase activity"/>
    <property type="evidence" value="ECO:0007669"/>
    <property type="project" value="InterPro"/>
</dbReference>
<dbReference type="GO" id="GO:0071555">
    <property type="term" value="P:cell wall organization"/>
    <property type="evidence" value="ECO:0007669"/>
    <property type="project" value="UniProtKB-KW"/>
</dbReference>
<dbReference type="SUPFAM" id="SSF55729">
    <property type="entry name" value="Acyl-CoA N-acyltransferases (Nat)"/>
    <property type="match status" value="2"/>
</dbReference>
<dbReference type="InterPro" id="IPR050644">
    <property type="entry name" value="PG_Glycine_Bridge_Synth"/>
</dbReference>
<organism evidence="8 9">
    <name type="scientific">Dictyobacter vulcani</name>
    <dbReference type="NCBI Taxonomy" id="2607529"/>
    <lineage>
        <taxon>Bacteria</taxon>
        <taxon>Bacillati</taxon>
        <taxon>Chloroflexota</taxon>
        <taxon>Ktedonobacteria</taxon>
        <taxon>Ktedonobacterales</taxon>
        <taxon>Dictyobacteraceae</taxon>
        <taxon>Dictyobacter</taxon>
    </lineage>
</organism>
<evidence type="ECO:0000256" key="7">
    <source>
        <dbReference type="SAM" id="MobiDB-lite"/>
    </source>
</evidence>
<dbReference type="AlphaFoldDB" id="A0A5J4L043"/>
<feature type="compositionally biased region" description="Polar residues" evidence="7">
    <location>
        <begin position="372"/>
        <end position="381"/>
    </location>
</feature>
<evidence type="ECO:0008006" key="10">
    <source>
        <dbReference type="Google" id="ProtNLM"/>
    </source>
</evidence>
<dbReference type="InterPro" id="IPR016181">
    <property type="entry name" value="Acyl_CoA_acyltransferase"/>
</dbReference>
<accession>A0A5J4L043</accession>
<dbReference type="PANTHER" id="PTHR36174:SF1">
    <property type="entry name" value="LIPID II:GLYCINE GLYCYLTRANSFERASE"/>
    <property type="match status" value="1"/>
</dbReference>
<evidence type="ECO:0000313" key="8">
    <source>
        <dbReference type="EMBL" id="GER90846.1"/>
    </source>
</evidence>
<keyword evidence="6" id="KW-0961">Cell wall biogenesis/degradation</keyword>
<evidence type="ECO:0000256" key="3">
    <source>
        <dbReference type="ARBA" id="ARBA00022960"/>
    </source>
</evidence>
<evidence type="ECO:0000313" key="9">
    <source>
        <dbReference type="Proteomes" id="UP000326912"/>
    </source>
</evidence>
<evidence type="ECO:0000256" key="1">
    <source>
        <dbReference type="ARBA" id="ARBA00009943"/>
    </source>
</evidence>
<dbReference type="GO" id="GO:0009252">
    <property type="term" value="P:peptidoglycan biosynthetic process"/>
    <property type="evidence" value="ECO:0007669"/>
    <property type="project" value="UniProtKB-KW"/>
</dbReference>
<gene>
    <name evidence="8" type="ORF">KDW_50080</name>
</gene>
<keyword evidence="4" id="KW-0573">Peptidoglycan synthesis</keyword>
<evidence type="ECO:0000256" key="4">
    <source>
        <dbReference type="ARBA" id="ARBA00022984"/>
    </source>
</evidence>
<keyword evidence="9" id="KW-1185">Reference proteome</keyword>
<dbReference type="PANTHER" id="PTHR36174">
    <property type="entry name" value="LIPID II:GLYCINE GLYCYLTRANSFERASE"/>
    <property type="match status" value="1"/>
</dbReference>
<comment type="similarity">
    <text evidence="1">Belongs to the FemABX family.</text>
</comment>
<proteinExistence type="inferred from homology"/>
<dbReference type="RefSeq" id="WP_151758565.1">
    <property type="nucleotide sequence ID" value="NZ_BKZW01000003.1"/>
</dbReference>
<dbReference type="EMBL" id="BKZW01000003">
    <property type="protein sequence ID" value="GER90846.1"/>
    <property type="molecule type" value="Genomic_DNA"/>
</dbReference>
<protein>
    <recommendedName>
        <fullName evidence="10">Methicillin resistance protein</fullName>
    </recommendedName>
</protein>
<name>A0A5J4L043_9CHLR</name>
<keyword evidence="5" id="KW-0012">Acyltransferase</keyword>
<comment type="caution">
    <text evidence="8">The sequence shown here is derived from an EMBL/GenBank/DDBJ whole genome shotgun (WGS) entry which is preliminary data.</text>
</comment>